<sequence>MENQTVNPILLEVFKNRFSSIAEEMGVTLTRTAFSPNIKERRDLSCAVFDASGDMIAQAAHIPVHLGSMPMSVKAAIEHGELKPGDMIMVNDPFKGGTHLPDITIVAPVFTAGNDSPVFYVANRAHHADVGGMTSGSMPLSTSIFQEGIIIPAVRIVREGEIDQELMRLILNNVRTPAEREGDFSAQIMANITGTRRLEELLAKYGLEMVQFYAEALNDYSERVLRATISEIPNGTYAFSDCLDGDGVDCTDVEISATVTVEGDSATLDFTKSADQVSGSVNAVRAITVSCVLYVFRCLVHREIPTNAGCLRPITVLTREGSVLDAKAPAAVAGGNVETSQRIVDVVLGALAQAKGDFALRIPAASQGTMNNVAIGGIDERTSTPFAYYETLAGGTGASASRGGESAVHSHMTNTLNTPVEAMEYAYPFRVTEYSVRPQTGGRGKHNGGNGLVREIELLSSCEMTVLSERRVAGPYGLHGGDAGVPGKNLICRKGGSVEECPGKFHATLHTGDRVRIETPGGGGYGSK</sequence>
<reference evidence="2 3" key="1">
    <citation type="submission" date="2017-02" db="EMBL/GenBank/DDBJ databases">
        <authorList>
            <person name="Peterson S.W."/>
        </authorList>
    </citation>
    <scope>NUCLEOTIDE SEQUENCE [LARGE SCALE GENOMIC DNA]</scope>
    <source>
        <strain evidence="2 3">DSM 18034</strain>
    </source>
</reference>
<name>A0A1T4W8W1_9BACT</name>
<feature type="domain" description="Hydantoinase B/oxoprolinase" evidence="1">
    <location>
        <begin position="7"/>
        <end position="527"/>
    </location>
</feature>
<gene>
    <name evidence="2" type="ORF">SAMN02745702_01902</name>
</gene>
<dbReference type="AlphaFoldDB" id="A0A1T4W8W1"/>
<protein>
    <submittedName>
        <fullName evidence="2">N-methylhydantoinase B</fullName>
    </submittedName>
</protein>
<dbReference type="InterPro" id="IPR045079">
    <property type="entry name" value="Oxoprolinase-like"/>
</dbReference>
<dbReference type="GO" id="GO:0005829">
    <property type="term" value="C:cytosol"/>
    <property type="evidence" value="ECO:0007669"/>
    <property type="project" value="TreeGrafter"/>
</dbReference>
<organism evidence="2 3">
    <name type="scientific">Desulfobaculum bizertense DSM 18034</name>
    <dbReference type="NCBI Taxonomy" id="1121442"/>
    <lineage>
        <taxon>Bacteria</taxon>
        <taxon>Pseudomonadati</taxon>
        <taxon>Thermodesulfobacteriota</taxon>
        <taxon>Desulfovibrionia</taxon>
        <taxon>Desulfovibrionales</taxon>
        <taxon>Desulfovibrionaceae</taxon>
        <taxon>Desulfobaculum</taxon>
    </lineage>
</organism>
<dbReference type="GO" id="GO:0017168">
    <property type="term" value="F:5-oxoprolinase (ATP-hydrolyzing) activity"/>
    <property type="evidence" value="ECO:0007669"/>
    <property type="project" value="TreeGrafter"/>
</dbReference>
<dbReference type="RefSeq" id="WP_078685176.1">
    <property type="nucleotide sequence ID" value="NZ_FUYA01000005.1"/>
</dbReference>
<dbReference type="Proteomes" id="UP000189733">
    <property type="component" value="Unassembled WGS sequence"/>
</dbReference>
<keyword evidence="3" id="KW-1185">Reference proteome</keyword>
<accession>A0A1T4W8W1</accession>
<dbReference type="EMBL" id="FUYA01000005">
    <property type="protein sequence ID" value="SKA73703.1"/>
    <property type="molecule type" value="Genomic_DNA"/>
</dbReference>
<dbReference type="PANTHER" id="PTHR11365:SF23">
    <property type="entry name" value="HYPOTHETICAL 5-OXOPROLINASE (EUROFUNG)-RELATED"/>
    <property type="match status" value="1"/>
</dbReference>
<dbReference type="Pfam" id="PF02538">
    <property type="entry name" value="Hydantoinase_B"/>
    <property type="match status" value="1"/>
</dbReference>
<evidence type="ECO:0000313" key="2">
    <source>
        <dbReference type="EMBL" id="SKA73703.1"/>
    </source>
</evidence>
<evidence type="ECO:0000259" key="1">
    <source>
        <dbReference type="Pfam" id="PF02538"/>
    </source>
</evidence>
<dbReference type="GO" id="GO:0006749">
    <property type="term" value="P:glutathione metabolic process"/>
    <property type="evidence" value="ECO:0007669"/>
    <property type="project" value="TreeGrafter"/>
</dbReference>
<proteinExistence type="predicted"/>
<dbReference type="STRING" id="1121442.SAMN02745702_01902"/>
<dbReference type="PANTHER" id="PTHR11365">
    <property type="entry name" value="5-OXOPROLINASE RELATED"/>
    <property type="match status" value="1"/>
</dbReference>
<evidence type="ECO:0000313" key="3">
    <source>
        <dbReference type="Proteomes" id="UP000189733"/>
    </source>
</evidence>
<dbReference type="OrthoDB" id="9761586at2"/>
<dbReference type="InterPro" id="IPR003692">
    <property type="entry name" value="Hydantoinase_B"/>
</dbReference>